<proteinExistence type="predicted"/>
<evidence type="ECO:0000313" key="3">
    <source>
        <dbReference type="Proteomes" id="UP000464658"/>
    </source>
</evidence>
<dbReference type="Pfam" id="PF14657">
    <property type="entry name" value="Arm-DNA-bind_4"/>
    <property type="match status" value="1"/>
</dbReference>
<evidence type="ECO:0000259" key="1">
    <source>
        <dbReference type="Pfam" id="PF14657"/>
    </source>
</evidence>
<dbReference type="InterPro" id="IPR028259">
    <property type="entry name" value="AP2-like_int_N"/>
</dbReference>
<dbReference type="Proteomes" id="UP000464658">
    <property type="component" value="Chromosome"/>
</dbReference>
<dbReference type="AlphaFoldDB" id="A0A5S9M2Q1"/>
<evidence type="ECO:0000313" key="2">
    <source>
        <dbReference type="EMBL" id="BBP87423.1"/>
    </source>
</evidence>
<protein>
    <recommendedName>
        <fullName evidence="1">AP2-like integrase N-terminal domain-containing protein</fullName>
    </recommendedName>
</protein>
<reference evidence="2 3" key="1">
    <citation type="submission" date="2019-12" db="EMBL/GenBank/DDBJ databases">
        <title>Full genome sequence of a Bacillus safensis strain isolated from commercially available natto in Indonesia.</title>
        <authorList>
            <person name="Yoshida M."/>
            <person name="Uomi M."/>
            <person name="Waturangi D."/>
            <person name="Ekaputri J.J."/>
            <person name="Setiamarga D.H.E."/>
        </authorList>
    </citation>
    <scope>NUCLEOTIDE SEQUENCE [LARGE SCALE GENOMIC DNA]</scope>
    <source>
        <strain evidence="2 3">IDN1</strain>
    </source>
</reference>
<feature type="domain" description="AP2-like integrase N-terminal" evidence="1">
    <location>
        <begin position="14"/>
        <end position="42"/>
    </location>
</feature>
<accession>A0A5S9M2Q1</accession>
<dbReference type="EMBL" id="AP021906">
    <property type="protein sequence ID" value="BBP87423.1"/>
    <property type="molecule type" value="Genomic_DNA"/>
</dbReference>
<gene>
    <name evidence="2" type="ORF">BsIDN1_10410</name>
</gene>
<sequence>MGRLQKYETKKGDRWMFIIEDGVNPQTGKRQRIVRRGFTKRKNMQLML</sequence>
<name>A0A5S9M2Q1_BACIA</name>
<organism evidence="2 3">
    <name type="scientific">Bacillus safensis</name>
    <dbReference type="NCBI Taxonomy" id="561879"/>
    <lineage>
        <taxon>Bacteria</taxon>
        <taxon>Bacillati</taxon>
        <taxon>Bacillota</taxon>
        <taxon>Bacilli</taxon>
        <taxon>Bacillales</taxon>
        <taxon>Bacillaceae</taxon>
        <taxon>Bacillus</taxon>
    </lineage>
</organism>